<evidence type="ECO:0000313" key="3">
    <source>
        <dbReference type="Proteomes" id="UP001596020"/>
    </source>
</evidence>
<dbReference type="SUPFAM" id="SSF52266">
    <property type="entry name" value="SGNH hydrolase"/>
    <property type="match status" value="1"/>
</dbReference>
<proteinExistence type="predicted"/>
<dbReference type="Gene3D" id="3.40.50.1110">
    <property type="entry name" value="SGNH hydrolase"/>
    <property type="match status" value="1"/>
</dbReference>
<name>A0ABV9K6K4_9PORP</name>
<keyword evidence="3" id="KW-1185">Reference proteome</keyword>
<evidence type="ECO:0000256" key="1">
    <source>
        <dbReference type="SAM" id="Phobius"/>
    </source>
</evidence>
<reference evidence="3" key="1">
    <citation type="journal article" date="2019" name="Int. J. Syst. Evol. Microbiol.">
        <title>The Global Catalogue of Microorganisms (GCM) 10K type strain sequencing project: providing services to taxonomists for standard genome sequencing and annotation.</title>
        <authorList>
            <consortium name="The Broad Institute Genomics Platform"/>
            <consortium name="The Broad Institute Genome Sequencing Center for Infectious Disease"/>
            <person name="Wu L."/>
            <person name="Ma J."/>
        </authorList>
    </citation>
    <scope>NUCLEOTIDE SEQUENCE [LARGE SCALE GENOMIC DNA]</scope>
    <source>
        <strain evidence="3">CGMCC 4.7357</strain>
    </source>
</reference>
<keyword evidence="1" id="KW-0472">Membrane</keyword>
<dbReference type="RefSeq" id="WP_380078227.1">
    <property type="nucleotide sequence ID" value="NZ_JBHSGO010000129.1"/>
</dbReference>
<comment type="caution">
    <text evidence="2">The sequence shown here is derived from an EMBL/GenBank/DDBJ whole genome shotgun (WGS) entry which is preliminary data.</text>
</comment>
<keyword evidence="1" id="KW-0812">Transmembrane</keyword>
<evidence type="ECO:0000313" key="2">
    <source>
        <dbReference type="EMBL" id="MFC4665787.1"/>
    </source>
</evidence>
<feature type="transmembrane region" description="Helical" evidence="1">
    <location>
        <begin position="12"/>
        <end position="30"/>
    </location>
</feature>
<sequence>MRRKGRKDYMLRFWLLLLLVFAGTVGLYFLPEKIDTFEIKKVDMLSDLRIGDTVSIDLDSMGNAADNFIAQRAKKIKQLSPTDSVLQEEVEVAKRDSIYNKVKETRTDSSTQPFEDFSSSHRGLGRFFGALKRSKSLNRPVRIAVLGDSFIEGDIFTCDLRKSLQSIYGGGGVGWVPITSEVAGFRRTVKHTFSGWNTHNMLHQRGRYTASGYYFTPKEHNATVRYLLPGDSSKINTASLVSIYYTADKNVPAKLSINGASEEIELPVSSSVNDYKWNGSKCKSAKLTIYQPEGVSLLGMSLEQQHGVTVDNFSLRGNSGLILSKLDLDYSKRLNTLRPYDLVILQYGLNVANAKQSDYSSYVKQMSKVIAHVKACFPSADILIMGVSDRGVKTAEGFETMKTIYNFISAQQRIARDNGLVFWNTFLAMGGSGSMARLVMQGKAAKDYTHVGFPGGRIVANAFMKAFNFEKAYYDAI</sequence>
<gene>
    <name evidence="2" type="ORF">ACFO3G_04075</name>
</gene>
<keyword evidence="1" id="KW-1133">Transmembrane helix</keyword>
<protein>
    <submittedName>
        <fullName evidence="2">Acylhydrolase</fullName>
    </submittedName>
</protein>
<dbReference type="InterPro" id="IPR036514">
    <property type="entry name" value="SGNH_hydro_sf"/>
</dbReference>
<organism evidence="2 3">
    <name type="scientific">Falsiporphyromonas endometrii</name>
    <dbReference type="NCBI Taxonomy" id="1387297"/>
    <lineage>
        <taxon>Bacteria</taxon>
        <taxon>Pseudomonadati</taxon>
        <taxon>Bacteroidota</taxon>
        <taxon>Bacteroidia</taxon>
        <taxon>Bacteroidales</taxon>
        <taxon>Porphyromonadaceae</taxon>
        <taxon>Falsiporphyromonas</taxon>
    </lineage>
</organism>
<accession>A0ABV9K6K4</accession>
<dbReference type="EMBL" id="JBHSGO010000129">
    <property type="protein sequence ID" value="MFC4665787.1"/>
    <property type="molecule type" value="Genomic_DNA"/>
</dbReference>
<dbReference type="Proteomes" id="UP001596020">
    <property type="component" value="Unassembled WGS sequence"/>
</dbReference>
<dbReference type="Gene3D" id="2.60.120.1360">
    <property type="match status" value="1"/>
</dbReference>